<dbReference type="Proteomes" id="UP000006061">
    <property type="component" value="Chromosome"/>
</dbReference>
<dbReference type="PROSITE" id="PS51733">
    <property type="entry name" value="BPL_LPL_CATALYTIC"/>
    <property type="match status" value="1"/>
</dbReference>
<dbReference type="SUPFAM" id="SSF55681">
    <property type="entry name" value="Class II aaRS and biotin synthetases"/>
    <property type="match status" value="1"/>
</dbReference>
<evidence type="ECO:0000256" key="1">
    <source>
        <dbReference type="ARBA" id="ARBA00022598"/>
    </source>
</evidence>
<dbReference type="InterPro" id="IPR003142">
    <property type="entry name" value="BPL_C"/>
</dbReference>
<feature type="domain" description="BPL/LPL catalytic" evidence="4">
    <location>
        <begin position="18"/>
        <end position="188"/>
    </location>
</feature>
<dbReference type="Gene3D" id="2.30.30.100">
    <property type="match status" value="1"/>
</dbReference>
<evidence type="ECO:0000259" key="4">
    <source>
        <dbReference type="PROSITE" id="PS51733"/>
    </source>
</evidence>
<dbReference type="GO" id="GO:0005737">
    <property type="term" value="C:cytoplasm"/>
    <property type="evidence" value="ECO:0007669"/>
    <property type="project" value="TreeGrafter"/>
</dbReference>
<dbReference type="InterPro" id="IPR004143">
    <property type="entry name" value="BPL_LPL_catalytic"/>
</dbReference>
<dbReference type="CDD" id="cd16442">
    <property type="entry name" value="BPL"/>
    <property type="match status" value="1"/>
</dbReference>
<dbReference type="EMBL" id="CP003198">
    <property type="protein sequence ID" value="AFM21282.1"/>
    <property type="molecule type" value="Genomic_DNA"/>
</dbReference>
<name>I4BVH5_ACEMN</name>
<keyword evidence="6" id="KW-1185">Reference proteome</keyword>
<dbReference type="GO" id="GO:0004077">
    <property type="term" value="F:biotin--[biotin carboxyl-carrier protein] ligase activity"/>
    <property type="evidence" value="ECO:0007669"/>
    <property type="project" value="UniProtKB-EC"/>
</dbReference>
<dbReference type="AlphaFoldDB" id="I4BVH5"/>
<dbReference type="PANTHER" id="PTHR12835:SF5">
    <property type="entry name" value="BIOTIN--PROTEIN LIGASE"/>
    <property type="match status" value="1"/>
</dbReference>
<dbReference type="eggNOG" id="COG0340">
    <property type="taxonomic scope" value="Bacteria"/>
</dbReference>
<accession>I4BVH5</accession>
<evidence type="ECO:0000313" key="6">
    <source>
        <dbReference type="Proteomes" id="UP000006061"/>
    </source>
</evidence>
<dbReference type="NCBIfam" id="TIGR00121">
    <property type="entry name" value="birA_ligase"/>
    <property type="match status" value="1"/>
</dbReference>
<dbReference type="PANTHER" id="PTHR12835">
    <property type="entry name" value="BIOTIN PROTEIN LIGASE"/>
    <property type="match status" value="1"/>
</dbReference>
<evidence type="ECO:0000256" key="3">
    <source>
        <dbReference type="ARBA" id="ARBA00024227"/>
    </source>
</evidence>
<proteinExistence type="predicted"/>
<dbReference type="Gene3D" id="3.30.930.10">
    <property type="entry name" value="Bira Bifunctional Protein, Domain 2"/>
    <property type="match status" value="1"/>
</dbReference>
<dbReference type="Pfam" id="PF03099">
    <property type="entry name" value="BPL_LplA_LipB"/>
    <property type="match status" value="1"/>
</dbReference>
<dbReference type="HOGENOM" id="CLU_051096_3_0_0"/>
<gene>
    <name evidence="5" type="ordered locus">Anamo_0632</name>
</gene>
<dbReference type="EC" id="6.3.4.15" evidence="3"/>
<dbReference type="Pfam" id="PF02237">
    <property type="entry name" value="BPL_C"/>
    <property type="match status" value="1"/>
</dbReference>
<dbReference type="KEGG" id="amo:Anamo_0632"/>
<keyword evidence="2" id="KW-0092">Biotin</keyword>
<sequence length="256" mass="28811">MSFIMKKLKTDRGYIPLYEFNCVESTQRMAKVLYDRYKYDTYVVWAKEQLKGRGRRERVWHSPRGGLYFSLFYENLEVRFPQLASLASGLAMREALKEIADICCDLKWPNDILYRDKKLCGILSEAASCGTDVHRVIIGVGVNVNAEIPHELKDIAVCLKEIIGNEVDLEGLLSLSAERLLFRIAQLETKEGQEEILDSYKRHCTTLGSTVTIILDEGSITGQAIDITQEGALQVLASGTLHSIATGDVIHVRKRG</sequence>
<protein>
    <recommendedName>
        <fullName evidence="3">biotin--[biotin carboxyl-carrier protein] ligase</fullName>
        <ecNumber evidence="3">6.3.4.15</ecNumber>
    </recommendedName>
</protein>
<evidence type="ECO:0000313" key="5">
    <source>
        <dbReference type="EMBL" id="AFM21282.1"/>
    </source>
</evidence>
<dbReference type="InterPro" id="IPR045864">
    <property type="entry name" value="aa-tRNA-synth_II/BPL/LPL"/>
</dbReference>
<dbReference type="InterPro" id="IPR004408">
    <property type="entry name" value="Biotin_CoA_COase_ligase"/>
</dbReference>
<dbReference type="STRING" id="891968.Anamo_0632"/>
<reference evidence="6" key="1">
    <citation type="journal article" date="2013" name="Stand. Genomic Sci.">
        <title>Complete genome sequence of the moderate thermophile Anaerobaculum mobile type strain (NGA(T)).</title>
        <authorList>
            <person name="Mavromatis K."/>
            <person name="Stackebrandt E."/>
            <person name="Held B."/>
            <person name="Lapidus A."/>
            <person name="Nolan M."/>
            <person name="Lucas S."/>
            <person name="Hammon N."/>
            <person name="Deshpande S."/>
            <person name="Cheng J.F."/>
            <person name="Tapia R."/>
            <person name="Goodwin L.A."/>
            <person name="Pitluck S."/>
            <person name="Liolios K."/>
            <person name="Pagani I."/>
            <person name="Ivanova N."/>
            <person name="Mikhailova N."/>
            <person name="Huntemann M."/>
            <person name="Pati A."/>
            <person name="Chen A."/>
            <person name="Palaniappan K."/>
            <person name="Land M."/>
            <person name="Rohde M."/>
            <person name="Spring S."/>
            <person name="Goker M."/>
            <person name="Woyke T."/>
            <person name="Detter J.C."/>
            <person name="Bristow J."/>
            <person name="Eisen J.A."/>
            <person name="Markowitz V."/>
            <person name="Hugenholtz P."/>
            <person name="Klenk H.P."/>
            <person name="Kyrpides N.C."/>
        </authorList>
    </citation>
    <scope>NUCLEOTIDE SEQUENCE</scope>
    <source>
        <strain evidence="6">ATCC BAA-54 / DSM 13181 / NGA</strain>
    </source>
</reference>
<organism evidence="5 6">
    <name type="scientific">Acetomicrobium mobile (strain ATCC BAA-54 / DSM 13181 / JCM 12221 / NGA)</name>
    <name type="common">Anaerobaculum mobile</name>
    <dbReference type="NCBI Taxonomy" id="891968"/>
    <lineage>
        <taxon>Bacteria</taxon>
        <taxon>Thermotogati</taxon>
        <taxon>Synergistota</taxon>
        <taxon>Synergistia</taxon>
        <taxon>Synergistales</taxon>
        <taxon>Acetomicrobiaceae</taxon>
        <taxon>Acetomicrobium</taxon>
    </lineage>
</organism>
<keyword evidence="1 5" id="KW-0436">Ligase</keyword>
<evidence type="ECO:0000256" key="2">
    <source>
        <dbReference type="ARBA" id="ARBA00023267"/>
    </source>
</evidence>